<dbReference type="InterPro" id="IPR040320">
    <property type="entry name" value="At4g37920-like"/>
</dbReference>
<dbReference type="AlphaFoldDB" id="A0AAE1TAZ2"/>
<evidence type="ECO:0000313" key="2">
    <source>
        <dbReference type="EMBL" id="KAK4278748.1"/>
    </source>
</evidence>
<reference evidence="2" key="1">
    <citation type="submission" date="2023-10" db="EMBL/GenBank/DDBJ databases">
        <title>Chromosome-level genome of the transformable northern wattle, Acacia crassicarpa.</title>
        <authorList>
            <person name="Massaro I."/>
            <person name="Sinha N.R."/>
            <person name="Poethig S."/>
            <person name="Leichty A.R."/>
        </authorList>
    </citation>
    <scope>NUCLEOTIDE SEQUENCE</scope>
    <source>
        <strain evidence="2">Acra3RX</strain>
        <tissue evidence="2">Leaf</tissue>
    </source>
</reference>
<dbReference type="Proteomes" id="UP001293593">
    <property type="component" value="Unassembled WGS sequence"/>
</dbReference>
<dbReference type="GO" id="GO:0009535">
    <property type="term" value="C:chloroplast thylakoid membrane"/>
    <property type="evidence" value="ECO:0007669"/>
    <property type="project" value="TreeGrafter"/>
</dbReference>
<feature type="region of interest" description="Disordered" evidence="1">
    <location>
        <begin position="66"/>
        <end position="91"/>
    </location>
</feature>
<sequence length="418" mass="47888">MELSCSVLSRFSIAIPSVNFARPSSLKIPPQFSCLKFSNKGCNLLVKQARSYVRYDCICQGLSSPHTSEAASLHDETNQSSEERSDSDDALCSDDSRMVRVCDKLIDVFMVDKPTPTDWRRLLAFSREWNNLRPHFFARCQDRADDEEDPVMKQNLLRLGRKLKEIDEDVQRHNELLQVIKESQSEMSEIVSRRRKDFTKEFFEHLFTVAQSYYNNPTEKDALEKLGHTCLTAVEAYDAASESIEALNAAQLKFQDIMNSPSLDAACKKIDTLAEKKELDSTLALMVTKAWSAAKESNMMKDEAKDILYHLYKTAVENLQRQVPKEIRIIKHVIRIEDPEEKMCALKDAFTPGEDLEGINEDFLYTTPEKLHTVARLVVDAYNLSGEGTLMREARDLLNPKIIQKLEELKKLVEDNFM</sequence>
<dbReference type="PANTHER" id="PTHR31755:SF3">
    <property type="entry name" value="EXOCYST COMPLEX COMPONENT SEC6"/>
    <property type="match status" value="1"/>
</dbReference>
<gene>
    <name evidence="2" type="ORF">QN277_016550</name>
</gene>
<accession>A0AAE1TAZ2</accession>
<evidence type="ECO:0000313" key="3">
    <source>
        <dbReference type="Proteomes" id="UP001293593"/>
    </source>
</evidence>
<dbReference type="GO" id="GO:0009941">
    <property type="term" value="C:chloroplast envelope"/>
    <property type="evidence" value="ECO:0007669"/>
    <property type="project" value="TreeGrafter"/>
</dbReference>
<feature type="compositionally biased region" description="Basic and acidic residues" evidence="1">
    <location>
        <begin position="72"/>
        <end position="84"/>
    </location>
</feature>
<dbReference type="EMBL" id="JAWXYG010000003">
    <property type="protein sequence ID" value="KAK4278748.1"/>
    <property type="molecule type" value="Genomic_DNA"/>
</dbReference>
<name>A0AAE1TAZ2_9FABA</name>
<comment type="caution">
    <text evidence="2">The sequence shown here is derived from an EMBL/GenBank/DDBJ whole genome shotgun (WGS) entry which is preliminary data.</text>
</comment>
<dbReference type="PANTHER" id="PTHR31755">
    <property type="entry name" value="FOLATE RECEPTOR-LIKE"/>
    <property type="match status" value="1"/>
</dbReference>
<organism evidence="2 3">
    <name type="scientific">Acacia crassicarpa</name>
    <name type="common">northern wattle</name>
    <dbReference type="NCBI Taxonomy" id="499986"/>
    <lineage>
        <taxon>Eukaryota</taxon>
        <taxon>Viridiplantae</taxon>
        <taxon>Streptophyta</taxon>
        <taxon>Embryophyta</taxon>
        <taxon>Tracheophyta</taxon>
        <taxon>Spermatophyta</taxon>
        <taxon>Magnoliopsida</taxon>
        <taxon>eudicotyledons</taxon>
        <taxon>Gunneridae</taxon>
        <taxon>Pentapetalae</taxon>
        <taxon>rosids</taxon>
        <taxon>fabids</taxon>
        <taxon>Fabales</taxon>
        <taxon>Fabaceae</taxon>
        <taxon>Caesalpinioideae</taxon>
        <taxon>mimosoid clade</taxon>
        <taxon>Acacieae</taxon>
        <taxon>Acacia</taxon>
    </lineage>
</organism>
<protein>
    <submittedName>
        <fullName evidence="2">Uncharacterized protein</fullName>
    </submittedName>
</protein>
<evidence type="ECO:0000256" key="1">
    <source>
        <dbReference type="SAM" id="MobiDB-lite"/>
    </source>
</evidence>
<proteinExistence type="predicted"/>
<keyword evidence="3" id="KW-1185">Reference proteome</keyword>